<dbReference type="InterPro" id="IPR006680">
    <property type="entry name" value="Amidohydro-rel"/>
</dbReference>
<dbReference type="Pfam" id="PF22039">
    <property type="entry name" value="HUTI_composite_bact"/>
    <property type="match status" value="1"/>
</dbReference>
<sequence>MSPGVRRSGRGATPPRALSARGWDCASRRWRWERWAPWPRSAPDRSCSSGAAARSRSGRPSSTWAYRWERCCSCSACAWPEPPRGSNGSESGCVTGAPCANCDRCGPSSTTSSRRIGWFRPTSSRGSTASPRAGCISSSGGPWWRSATVWFSSALICPTWATIRTSRCTSSPVCSARPSAASGPARPRAPATPCWSRLRARPAPSTSKPTWSNSYSSPAPSPDSWRSPVQLITAATVLPGPAGESVPDGAVLVDGGTIRAVGPRSEVAPLAEDAEHVDFPGHTVLPGLINAHVHLAFDTTAEWYTHLNDSDDPDLLLGMAGRAQQALASGVTTLRDLGDRGGLAMRLRDAVGNGELAGPRILSAGSPITVPGGHCWFLGGEVSSESEIRARVEEHAAAGGDLVKVMASGGSVTPNSPPMWQSQFGVTELRVVVEAARSAGLPVAAHAHGTQSIVDAVEAGVDTIEHATWIADGGSGSDLREDTARVMAERGIAVCPGWPADWRHFAERIGPERSRAAIERLRWMAERGVTLILGTDAGLRGSAFRNFPNALGLYREIGYSNAEVVELATTTTAGALGHGKETGRIAPGYAADLLVVEGDPLADLANLNRQARVLRGGERATHPA</sequence>
<dbReference type="InterPro" id="IPR057744">
    <property type="entry name" value="OTAase-like"/>
</dbReference>
<protein>
    <submittedName>
        <fullName evidence="7">Uncharacterized protein</fullName>
    </submittedName>
</protein>
<dbReference type="InterPro" id="IPR051781">
    <property type="entry name" value="Metallo-dep_Hydrolase"/>
</dbReference>
<organism evidence="7 8">
    <name type="scientific">Actinopolyspora erythraea</name>
    <dbReference type="NCBI Taxonomy" id="414996"/>
    <lineage>
        <taxon>Bacteria</taxon>
        <taxon>Bacillati</taxon>
        <taxon>Actinomycetota</taxon>
        <taxon>Actinomycetes</taxon>
        <taxon>Actinopolysporales</taxon>
        <taxon>Actinopolysporaceae</taxon>
        <taxon>Actinopolyspora</taxon>
    </lineage>
</organism>
<dbReference type="InterPro" id="IPR032466">
    <property type="entry name" value="Metal_Hydrolase"/>
</dbReference>
<evidence type="ECO:0000256" key="2">
    <source>
        <dbReference type="ARBA" id="ARBA00022801"/>
    </source>
</evidence>
<dbReference type="PANTHER" id="PTHR43135:SF3">
    <property type="entry name" value="ALPHA-D-RIBOSE 1-METHYLPHOSPHONATE 5-TRIPHOSPHATE DIPHOSPHATASE"/>
    <property type="match status" value="1"/>
</dbReference>
<dbReference type="Pfam" id="PF01979">
    <property type="entry name" value="Amidohydro_1"/>
    <property type="match status" value="1"/>
</dbReference>
<gene>
    <name evidence="7" type="ORF">CDG81_12805</name>
</gene>
<dbReference type="GO" id="GO:0046872">
    <property type="term" value="F:metal ion binding"/>
    <property type="evidence" value="ECO:0007669"/>
    <property type="project" value="UniProtKB-KW"/>
</dbReference>
<feature type="compositionally biased region" description="Polar residues" evidence="4">
    <location>
        <begin position="204"/>
        <end position="218"/>
    </location>
</feature>
<evidence type="ECO:0000259" key="5">
    <source>
        <dbReference type="Pfam" id="PF01979"/>
    </source>
</evidence>
<dbReference type="SUPFAM" id="SSF51338">
    <property type="entry name" value="Composite domain of metallo-dependent hydrolases"/>
    <property type="match status" value="2"/>
</dbReference>
<dbReference type="KEGG" id="aey:CDG81_12805"/>
<accession>A0A223RT51</accession>
<dbReference type="InterPro" id="IPR054418">
    <property type="entry name" value="MQNX/HUTI_composite_N"/>
</dbReference>
<feature type="domain" description="Aminodeoxyfutalosine deaminase/Imidazolonepropionase-like composite" evidence="6">
    <location>
        <begin position="249"/>
        <end position="267"/>
    </location>
</feature>
<dbReference type="Proteomes" id="UP000215043">
    <property type="component" value="Chromosome"/>
</dbReference>
<feature type="region of interest" description="Disordered" evidence="4">
    <location>
        <begin position="38"/>
        <end position="59"/>
    </location>
</feature>
<evidence type="ECO:0000313" key="7">
    <source>
        <dbReference type="EMBL" id="ASU79021.1"/>
    </source>
</evidence>
<proteinExistence type="predicted"/>
<dbReference type="AlphaFoldDB" id="A0A223RT51"/>
<evidence type="ECO:0000313" key="8">
    <source>
        <dbReference type="Proteomes" id="UP000215043"/>
    </source>
</evidence>
<keyword evidence="1" id="KW-0479">Metal-binding</keyword>
<feature type="compositionally biased region" description="Polar residues" evidence="4">
    <location>
        <begin position="121"/>
        <end position="133"/>
    </location>
</feature>
<keyword evidence="3" id="KW-0862">Zinc</keyword>
<dbReference type="SUPFAM" id="SSF51556">
    <property type="entry name" value="Metallo-dependent hydrolases"/>
    <property type="match status" value="1"/>
</dbReference>
<dbReference type="CDD" id="cd01299">
    <property type="entry name" value="Met_dep_hydrolase_A"/>
    <property type="match status" value="1"/>
</dbReference>
<keyword evidence="2" id="KW-0378">Hydrolase</keyword>
<dbReference type="InterPro" id="IPR011059">
    <property type="entry name" value="Metal-dep_hydrolase_composite"/>
</dbReference>
<dbReference type="GO" id="GO:0016810">
    <property type="term" value="F:hydrolase activity, acting on carbon-nitrogen (but not peptide) bonds"/>
    <property type="evidence" value="ECO:0007669"/>
    <property type="project" value="InterPro"/>
</dbReference>
<reference evidence="7 8" key="1">
    <citation type="submission" date="2017-08" db="EMBL/GenBank/DDBJ databases">
        <title>The complete genome sequence of moderately halophilic actinomycete Actinopolyspora erythraea YIM 90600, the producer of novel erythromycin, novel actinopolysporins A-C and tubercidin.</title>
        <authorList>
            <person name="Yin M."/>
            <person name="Tang S."/>
        </authorList>
    </citation>
    <scope>NUCLEOTIDE SEQUENCE [LARGE SCALE GENOMIC DNA]</scope>
    <source>
        <strain evidence="7 8">YIM 90600</strain>
    </source>
</reference>
<name>A0A223RT51_9ACTN</name>
<feature type="domain" description="Amidohydrolase-related" evidence="5">
    <location>
        <begin position="283"/>
        <end position="614"/>
    </location>
</feature>
<feature type="region of interest" description="Disordered" evidence="4">
    <location>
        <begin position="106"/>
        <end position="133"/>
    </location>
</feature>
<dbReference type="Gene3D" id="2.30.40.10">
    <property type="entry name" value="Urease, subunit C, domain 1"/>
    <property type="match status" value="1"/>
</dbReference>
<dbReference type="Gene3D" id="3.20.20.140">
    <property type="entry name" value="Metal-dependent hydrolases"/>
    <property type="match status" value="1"/>
</dbReference>
<evidence type="ECO:0000259" key="6">
    <source>
        <dbReference type="Pfam" id="PF22039"/>
    </source>
</evidence>
<evidence type="ECO:0000256" key="1">
    <source>
        <dbReference type="ARBA" id="ARBA00022723"/>
    </source>
</evidence>
<dbReference type="EMBL" id="CP022752">
    <property type="protein sequence ID" value="ASU79021.1"/>
    <property type="molecule type" value="Genomic_DNA"/>
</dbReference>
<feature type="region of interest" description="Disordered" evidence="4">
    <location>
        <begin position="176"/>
        <end position="224"/>
    </location>
</feature>
<evidence type="ECO:0000256" key="4">
    <source>
        <dbReference type="SAM" id="MobiDB-lite"/>
    </source>
</evidence>
<evidence type="ECO:0000256" key="3">
    <source>
        <dbReference type="ARBA" id="ARBA00022833"/>
    </source>
</evidence>
<feature type="compositionally biased region" description="Low complexity" evidence="4">
    <location>
        <begin position="176"/>
        <end position="191"/>
    </location>
</feature>
<dbReference type="PANTHER" id="PTHR43135">
    <property type="entry name" value="ALPHA-D-RIBOSE 1-METHYLPHOSPHONATE 5-TRIPHOSPHATE DIPHOSPHATASE"/>
    <property type="match status" value="1"/>
</dbReference>
<feature type="region of interest" description="Disordered" evidence="4">
    <location>
        <begin position="1"/>
        <end position="22"/>
    </location>
</feature>